<evidence type="ECO:0000313" key="3">
    <source>
        <dbReference type="Proteomes" id="UP000242167"/>
    </source>
</evidence>
<feature type="domain" description="RSE1/DDB1/CPSF1 second beta-propeller" evidence="1">
    <location>
        <begin position="448"/>
        <end position="662"/>
    </location>
</feature>
<sequence>MEKNIQILQNIQKTLILRGEKKEIIDFFFIRKNYIDRVILRPSFIFAVEKLIKFENRIIDVVYCNIKKNFLVINNKNQLLCINLIKNKFFFRYWLICEFLNDIKDLNNMKINIVNRILIISNFSEYKFLSIFENDKFYYLPRIKRNILILNKFVFNYSLVLVNYQRYTRIFSIEGHRCKPYLKLLVSYKFINLKEIIQKKIEKNLQDSSFKLMKVNCKKLLLFLCIFSKINLIMIDCYNLFEIFINFPCKKIEKKIQKNSIIDLTYLVSKKFIFLIYISFDKFLFFTKINRFEFLSKINAKFLQKISILTTESKFLPNGLLIINKKNGPTYTYRLVCTGKFSKVIDCTNKIEKEKNLEKLKIIYFNFKVIYVKKFKKKKFFLILCKCQNLFYLKFYSFYRVYVCMTKKNFNRCPLKLSIIGNRMFACSISIFFNNKNIKTFLLKNKKFKKIYLNQLIYNQKTLEIIELKNYKLLIQITIDRVRLILNKKYFIIKEWICNDSVKIISNFLNENSGTYIYLLLNNYFLVSLNIDNHENLVWLTKYIIKNNYLYNIKGVTILNSELKRKLLFFFSIKDRYVKCFNIDEDLNLKLKRIFSQKNKIKSLIISTNKTSYFFMSKLGNGFFCITTIDNINLSIKKFKKIFLSEFDVYFNQDNFKEFFLIGKKVWKVNDIFKPYRLKIFYRKYVNKFGINCKFLILFKSSNLFIYKKRKYFFSEQNIIKTNEKIIFIKKFSLKSDQKSMFIFLIQYFRSICSKNLDCTDLFPNYEFTNKLFWTNLKILVFKKELYIKKKSNNLSLMDLLILKKNFKFSIFSQFCMINKNFFIIPLCFNYNNNYFQKCRKIFVDEKLSISSKIFIFCINKILNFKKYFGGRKLFEYSFSLIMNYDFLFITGLRENLLLFQKILDNRYLFFFENLIIIIELENMVIQTKNMLYLQGQIFRRANVLKNYIFITNNWGEVKIIKLDCKHRQLISIANVLFPFLKLKISILDPFTYYINRGKTDSNITLIDHKIYKNNLKCCNVLNSEFSTNIININSKSEIFYQKFSTNSLKLNFFKFFKLIV</sequence>
<geneLocation type="nucleomorph" evidence="2"/>
<dbReference type="InterPro" id="IPR058543">
    <property type="entry name" value="Beta-prop_RSE1/DDB1/CPSF1_2nd"/>
</dbReference>
<accession>Q98RY9</accession>
<keyword evidence="2" id="KW-0542">Nucleomorph</keyword>
<reference evidence="2 3" key="1">
    <citation type="journal article" date="2001" name="Nature">
        <title>The highly reduced genome of an enslaved algal nucleus.</title>
        <authorList>
            <person name="Douglas S."/>
            <person name="Zauner S."/>
            <person name="Fraunholz M."/>
            <person name="Beaton M."/>
            <person name="Penny S."/>
            <person name="Deng L."/>
            <person name="Wu X."/>
            <person name="Reith M."/>
            <person name="Cavalier-Smith T."/>
            <person name="Maier U."/>
        </authorList>
    </citation>
    <scope>NUCLEOTIDE SEQUENCE [LARGE SCALE GENOMIC DNA]</scope>
</reference>
<dbReference type="EMBL" id="AF165818">
    <property type="protein sequence ID" value="AAK39811.1"/>
    <property type="molecule type" value="Genomic_DNA"/>
</dbReference>
<dbReference type="InterPro" id="IPR015943">
    <property type="entry name" value="WD40/YVTN_repeat-like_dom_sf"/>
</dbReference>
<organism evidence="2 3">
    <name type="scientific">Guillardia theta</name>
    <name type="common">Cryptophyte</name>
    <name type="synonym">Cryptomonas phi</name>
    <dbReference type="NCBI Taxonomy" id="55529"/>
    <lineage>
        <taxon>Eukaryota</taxon>
        <taxon>Cryptophyceae</taxon>
        <taxon>Pyrenomonadales</taxon>
        <taxon>Geminigeraceae</taxon>
        <taxon>Guillardia</taxon>
    </lineage>
</organism>
<protein>
    <recommendedName>
        <fullName evidence="1">RSE1/DDB1/CPSF1 second beta-propeller domain-containing protein</fullName>
    </recommendedName>
</protein>
<evidence type="ECO:0000313" key="2">
    <source>
        <dbReference type="EMBL" id="AAK39811.1"/>
    </source>
</evidence>
<dbReference type="GeneID" id="857299"/>
<dbReference type="RefSeq" id="XP_001713516.1">
    <property type="nucleotide sequence ID" value="XM_001713464.1"/>
</dbReference>
<gene>
    <name evidence="2" type="primary">orf1061</name>
</gene>
<dbReference type="Gene3D" id="2.130.10.10">
    <property type="entry name" value="YVTN repeat-like/Quinoprotein amine dehydrogenase"/>
    <property type="match status" value="1"/>
</dbReference>
<dbReference type="Proteomes" id="UP000242167">
    <property type="component" value="Nucleomorph 1"/>
</dbReference>
<dbReference type="PIR" id="H90084">
    <property type="entry name" value="H90084"/>
</dbReference>
<name>Q98RY9_GUITH</name>
<dbReference type="AlphaFoldDB" id="Q98RY9"/>
<dbReference type="Pfam" id="PF23726">
    <property type="entry name" value="Beta-prop_RSE1_2nd"/>
    <property type="match status" value="1"/>
</dbReference>
<proteinExistence type="predicted"/>
<evidence type="ECO:0000259" key="1">
    <source>
        <dbReference type="Pfam" id="PF23726"/>
    </source>
</evidence>